<evidence type="ECO:0000259" key="1">
    <source>
        <dbReference type="Pfam" id="PF07238"/>
    </source>
</evidence>
<keyword evidence="3" id="KW-1185">Reference proteome</keyword>
<evidence type="ECO:0000313" key="3">
    <source>
        <dbReference type="Proteomes" id="UP000006062"/>
    </source>
</evidence>
<protein>
    <submittedName>
        <fullName evidence="2">Putative glycosyltransferase</fullName>
    </submittedName>
</protein>
<proteinExistence type="predicted"/>
<dbReference type="eggNOG" id="ENOG5033G85">
    <property type="taxonomic scope" value="Bacteria"/>
</dbReference>
<dbReference type="GO" id="GO:0035438">
    <property type="term" value="F:cyclic-di-GMP binding"/>
    <property type="evidence" value="ECO:0007669"/>
    <property type="project" value="InterPro"/>
</dbReference>
<accession>I3YC73</accession>
<dbReference type="AlphaFoldDB" id="I3YC73"/>
<keyword evidence="2" id="KW-0808">Transferase</keyword>
<organism evidence="2 3">
    <name type="scientific">Thiocystis violascens (strain ATCC 17096 / DSM 198 / 6111)</name>
    <name type="common">Chromatium violascens</name>
    <dbReference type="NCBI Taxonomy" id="765911"/>
    <lineage>
        <taxon>Bacteria</taxon>
        <taxon>Pseudomonadati</taxon>
        <taxon>Pseudomonadota</taxon>
        <taxon>Gammaproteobacteria</taxon>
        <taxon>Chromatiales</taxon>
        <taxon>Chromatiaceae</taxon>
        <taxon>Thiocystis</taxon>
    </lineage>
</organism>
<dbReference type="Gene3D" id="2.40.10.220">
    <property type="entry name" value="predicted glycosyltransferase like domains"/>
    <property type="match status" value="1"/>
</dbReference>
<reference evidence="2 3" key="1">
    <citation type="submission" date="2012-06" db="EMBL/GenBank/DDBJ databases">
        <title>Complete sequence of Thiocystis violascens DSM 198.</title>
        <authorList>
            <consortium name="US DOE Joint Genome Institute"/>
            <person name="Lucas S."/>
            <person name="Han J."/>
            <person name="Lapidus A."/>
            <person name="Cheng J.-F."/>
            <person name="Goodwin L."/>
            <person name="Pitluck S."/>
            <person name="Peters L."/>
            <person name="Ovchinnikova G."/>
            <person name="Teshima H."/>
            <person name="Detter J.C."/>
            <person name="Han C."/>
            <person name="Tapia R."/>
            <person name="Land M."/>
            <person name="Hauser L."/>
            <person name="Kyrpides N."/>
            <person name="Ivanova N."/>
            <person name="Pagani I."/>
            <person name="Vogl K."/>
            <person name="Liu Z."/>
            <person name="Frigaard N.-U."/>
            <person name="Bryant D."/>
            <person name="Woyke T."/>
        </authorList>
    </citation>
    <scope>NUCLEOTIDE SEQUENCE [LARGE SCALE GENOMIC DNA]</scope>
    <source>
        <strain evidence="3">ATCC 17096 / DSM 198 / 6111</strain>
    </source>
</reference>
<dbReference type="STRING" id="765911.Thivi_2671"/>
<dbReference type="RefSeq" id="WP_014779026.1">
    <property type="nucleotide sequence ID" value="NC_018012.1"/>
</dbReference>
<dbReference type="GO" id="GO:0016740">
    <property type="term" value="F:transferase activity"/>
    <property type="evidence" value="ECO:0007669"/>
    <property type="project" value="UniProtKB-KW"/>
</dbReference>
<name>I3YC73_THIV6</name>
<gene>
    <name evidence="2" type="ordered locus">Thivi_2671</name>
</gene>
<feature type="domain" description="PilZ" evidence="1">
    <location>
        <begin position="4"/>
        <end position="98"/>
    </location>
</feature>
<dbReference type="HOGENOM" id="CLU_2120030_0_0_6"/>
<dbReference type="KEGG" id="tvi:Thivi_2671"/>
<dbReference type="EMBL" id="CP003154">
    <property type="protein sequence ID" value="AFL74591.1"/>
    <property type="molecule type" value="Genomic_DNA"/>
</dbReference>
<sequence>MNFNRRSDLRVPVRCEVKLQPLADTSLIQEGQVQDISAGGMQILADRPYPVHSQVLLDFECKELGWGHLTSFLASVMWIDPHPTNGHCRLGVKFSDSSEL</sequence>
<dbReference type="SUPFAM" id="SSF141371">
    <property type="entry name" value="PilZ domain-like"/>
    <property type="match status" value="1"/>
</dbReference>
<dbReference type="Pfam" id="PF07238">
    <property type="entry name" value="PilZ"/>
    <property type="match status" value="1"/>
</dbReference>
<evidence type="ECO:0000313" key="2">
    <source>
        <dbReference type="EMBL" id="AFL74591.1"/>
    </source>
</evidence>
<dbReference type="Proteomes" id="UP000006062">
    <property type="component" value="Chromosome"/>
</dbReference>
<dbReference type="OrthoDB" id="8562941at2"/>
<dbReference type="InterPro" id="IPR009875">
    <property type="entry name" value="PilZ_domain"/>
</dbReference>